<proteinExistence type="predicted"/>
<dbReference type="AlphaFoldDB" id="A0AAU9CLI5"/>
<dbReference type="KEGG" id="fax:FUAX_13450"/>
<name>A0AAU9CLI5_9BACT</name>
<evidence type="ECO:0000313" key="1">
    <source>
        <dbReference type="EMBL" id="BDD08913.1"/>
    </source>
</evidence>
<keyword evidence="2" id="KW-1185">Reference proteome</keyword>
<dbReference type="Proteomes" id="UP001348817">
    <property type="component" value="Chromosome"/>
</dbReference>
<accession>A0AAU9CLI5</accession>
<sequence>MDKRLLTIALSLFMGFACQSRKDANENKAPEQDTVTNNENDTLKVKRRRINIGVGGISNADNSHLPTSVDSLDTFAVPDSIKFPGGHLGFAHALEVDYKGAQKYSDYIESKTDKNANAKGVRVTPDSIVFRLGNGSDAIFKNNDADDPDNYLQNDFVNYEFVKGYWPVFQGYYESKGVAMVNKKDGSVVNACNFPVRLNDSLFVAMNFDLQAGFLYNGFQFFHKDSAGKLKMIHELEFNDWGPSNCRITPEGDLLIERNRLTPDMKVTKDYLKLRLIQE</sequence>
<protein>
    <recommendedName>
        <fullName evidence="3">Lipoprotein</fullName>
    </recommendedName>
</protein>
<gene>
    <name evidence="1" type="ORF">FUAX_13450</name>
</gene>
<dbReference type="PROSITE" id="PS51257">
    <property type="entry name" value="PROKAR_LIPOPROTEIN"/>
    <property type="match status" value="1"/>
</dbReference>
<evidence type="ECO:0000313" key="2">
    <source>
        <dbReference type="Proteomes" id="UP001348817"/>
    </source>
</evidence>
<dbReference type="EMBL" id="AP025314">
    <property type="protein sequence ID" value="BDD08913.1"/>
    <property type="molecule type" value="Genomic_DNA"/>
</dbReference>
<organism evidence="1 2">
    <name type="scientific">Fulvitalea axinellae</name>
    <dbReference type="NCBI Taxonomy" id="1182444"/>
    <lineage>
        <taxon>Bacteria</taxon>
        <taxon>Pseudomonadati</taxon>
        <taxon>Bacteroidota</taxon>
        <taxon>Cytophagia</taxon>
        <taxon>Cytophagales</taxon>
        <taxon>Persicobacteraceae</taxon>
        <taxon>Fulvitalea</taxon>
    </lineage>
</organism>
<evidence type="ECO:0008006" key="3">
    <source>
        <dbReference type="Google" id="ProtNLM"/>
    </source>
</evidence>
<reference evidence="1 2" key="1">
    <citation type="submission" date="2021-12" db="EMBL/GenBank/DDBJ databases">
        <title>Genome sequencing of bacteria with rrn-lacking chromosome and rrn-plasmid.</title>
        <authorList>
            <person name="Anda M."/>
            <person name="Iwasaki W."/>
        </authorList>
    </citation>
    <scope>NUCLEOTIDE SEQUENCE [LARGE SCALE GENOMIC DNA]</scope>
    <source>
        <strain evidence="1 2">DSM 100852</strain>
    </source>
</reference>
<dbReference type="RefSeq" id="WP_338394139.1">
    <property type="nucleotide sequence ID" value="NZ_AP025314.1"/>
</dbReference>